<proteinExistence type="predicted"/>
<dbReference type="InterPro" id="IPR029062">
    <property type="entry name" value="Class_I_gatase-like"/>
</dbReference>
<gene>
    <name evidence="4" type="ORF">EOW65_10110</name>
</gene>
<dbReference type="PANTHER" id="PTHR43130:SF3">
    <property type="entry name" value="HTH-TYPE TRANSCRIPTIONAL REGULATOR RV1931C"/>
    <property type="match status" value="1"/>
</dbReference>
<dbReference type="PROSITE" id="PS01124">
    <property type="entry name" value="HTH_ARAC_FAMILY_2"/>
    <property type="match status" value="1"/>
</dbReference>
<comment type="caution">
    <text evidence="4">The sequence shown here is derived from an EMBL/GenBank/DDBJ whole genome shotgun (WGS) entry which is preliminary data.</text>
</comment>
<evidence type="ECO:0000256" key="1">
    <source>
        <dbReference type="ARBA" id="ARBA00023015"/>
    </source>
</evidence>
<sequence>MFVAGTALLTQSHSAEEQARALSDLDPARIDSVIVPGGARPGAPPESRAISSWLAKHHGSFSQVCSVCTGAFILASAGLLSGRRVTTHWNWTNELRRRCPEALVGLDPIYIEDGPIWTPAGVSAGIDMTLALIARDQGRHVAMAVARSLVVYMTRSGGQAQFSAPLEAQGGADTVFGELNGWILENLSERLDLEGLAARAGMSERTFRRRYREITGRSPMQAVDLFRVEAASQALVSGSRSIKQIARQVGCASESNLLHLFRRHYGVTPSEFRARFTPKNTSAAVRG</sequence>
<dbReference type="SUPFAM" id="SSF52317">
    <property type="entry name" value="Class I glutamine amidotransferase-like"/>
    <property type="match status" value="1"/>
</dbReference>
<dbReference type="InterPro" id="IPR009057">
    <property type="entry name" value="Homeodomain-like_sf"/>
</dbReference>
<dbReference type="InterPro" id="IPR002818">
    <property type="entry name" value="DJ-1/PfpI"/>
</dbReference>
<dbReference type="PANTHER" id="PTHR43130">
    <property type="entry name" value="ARAC-FAMILY TRANSCRIPTIONAL REGULATOR"/>
    <property type="match status" value="1"/>
</dbReference>
<dbReference type="RefSeq" id="WP_128149081.1">
    <property type="nucleotide sequence ID" value="NZ_SAVB01000011.1"/>
</dbReference>
<feature type="domain" description="HTH araC/xylS-type" evidence="3">
    <location>
        <begin position="177"/>
        <end position="275"/>
    </location>
</feature>
<accession>A0A443LGE6</accession>
<dbReference type="InterPro" id="IPR052158">
    <property type="entry name" value="INH-QAR"/>
</dbReference>
<dbReference type="AlphaFoldDB" id="A0A443LGE6"/>
<dbReference type="Gene3D" id="1.10.10.60">
    <property type="entry name" value="Homeodomain-like"/>
    <property type="match status" value="1"/>
</dbReference>
<evidence type="ECO:0000313" key="4">
    <source>
        <dbReference type="EMBL" id="RWR48272.1"/>
    </source>
</evidence>
<evidence type="ECO:0000259" key="3">
    <source>
        <dbReference type="PROSITE" id="PS01124"/>
    </source>
</evidence>
<dbReference type="InterPro" id="IPR018060">
    <property type="entry name" value="HTH_AraC"/>
</dbReference>
<dbReference type="Proteomes" id="UP000286594">
    <property type="component" value="Unassembled WGS sequence"/>
</dbReference>
<evidence type="ECO:0000256" key="2">
    <source>
        <dbReference type="ARBA" id="ARBA00023163"/>
    </source>
</evidence>
<keyword evidence="5" id="KW-1185">Reference proteome</keyword>
<dbReference type="GO" id="GO:0043565">
    <property type="term" value="F:sequence-specific DNA binding"/>
    <property type="evidence" value="ECO:0007669"/>
    <property type="project" value="InterPro"/>
</dbReference>
<keyword evidence="2" id="KW-0804">Transcription</keyword>
<reference evidence="4 5" key="1">
    <citation type="submission" date="2019-01" db="EMBL/GenBank/DDBJ databases">
        <title>Sinorhodobacter populi sp. nov. isolated from the symptomatic bark tissue of Populus euramericana canker.</title>
        <authorList>
            <person name="Xu G."/>
        </authorList>
    </citation>
    <scope>NUCLEOTIDE SEQUENCE [LARGE SCALE GENOMIC DNA]</scope>
    <source>
        <strain evidence="4 5">CCTCC AB2012026</strain>
    </source>
</reference>
<dbReference type="OrthoDB" id="186587at2"/>
<name>A0A443LGE6_9RHOB</name>
<dbReference type="SUPFAM" id="SSF46689">
    <property type="entry name" value="Homeodomain-like"/>
    <property type="match status" value="2"/>
</dbReference>
<dbReference type="EMBL" id="SAVB01000011">
    <property type="protein sequence ID" value="RWR48272.1"/>
    <property type="molecule type" value="Genomic_DNA"/>
</dbReference>
<keyword evidence="1" id="KW-0805">Transcription regulation</keyword>
<dbReference type="CDD" id="cd03137">
    <property type="entry name" value="GATase1_AraC_1"/>
    <property type="match status" value="1"/>
</dbReference>
<dbReference type="SMART" id="SM00342">
    <property type="entry name" value="HTH_ARAC"/>
    <property type="match status" value="1"/>
</dbReference>
<protein>
    <submittedName>
        <fullName evidence="4">Helix-turn-helix domain-containing protein</fullName>
    </submittedName>
</protein>
<dbReference type="Pfam" id="PF12833">
    <property type="entry name" value="HTH_18"/>
    <property type="match status" value="1"/>
</dbReference>
<dbReference type="Pfam" id="PF01965">
    <property type="entry name" value="DJ-1_PfpI"/>
    <property type="match status" value="1"/>
</dbReference>
<organism evidence="4 5">
    <name type="scientific">Paenirhodobacter ferrireducens</name>
    <dbReference type="NCBI Taxonomy" id="1215032"/>
    <lineage>
        <taxon>Bacteria</taxon>
        <taxon>Pseudomonadati</taxon>
        <taxon>Pseudomonadota</taxon>
        <taxon>Alphaproteobacteria</taxon>
        <taxon>Rhodobacterales</taxon>
        <taxon>Rhodobacter group</taxon>
        <taxon>Paenirhodobacter</taxon>
    </lineage>
</organism>
<dbReference type="GO" id="GO:0003700">
    <property type="term" value="F:DNA-binding transcription factor activity"/>
    <property type="evidence" value="ECO:0007669"/>
    <property type="project" value="InterPro"/>
</dbReference>
<dbReference type="Gene3D" id="3.40.50.880">
    <property type="match status" value="1"/>
</dbReference>
<evidence type="ECO:0000313" key="5">
    <source>
        <dbReference type="Proteomes" id="UP000286594"/>
    </source>
</evidence>